<dbReference type="AlphaFoldDB" id="A0A8X6H0M4"/>
<dbReference type="Proteomes" id="UP000887116">
    <property type="component" value="Unassembled WGS sequence"/>
</dbReference>
<sequence>MQSVPSRSKSYQKTSSFFLGESQKLASEKNRQTLNCGTSMQSCECLVVVNTSFCLPLKAVTTINLGAIDVVSQKSSVTVGYEIHPLDTTVMDTCIAHRVPILCKQRFPIGTDPENPRNSIASSRHL</sequence>
<dbReference type="EMBL" id="BMAO01017031">
    <property type="protein sequence ID" value="GFR12875.1"/>
    <property type="molecule type" value="Genomic_DNA"/>
</dbReference>
<accession>A0A8X6H0M4</accession>
<reference evidence="1" key="1">
    <citation type="submission" date="2020-07" db="EMBL/GenBank/DDBJ databases">
        <title>Multicomponent nature underlies the extraordinary mechanical properties of spider dragline silk.</title>
        <authorList>
            <person name="Kono N."/>
            <person name="Nakamura H."/>
            <person name="Mori M."/>
            <person name="Yoshida Y."/>
            <person name="Ohtoshi R."/>
            <person name="Malay A.D."/>
            <person name="Moran D.A.P."/>
            <person name="Tomita M."/>
            <person name="Numata K."/>
            <person name="Arakawa K."/>
        </authorList>
    </citation>
    <scope>NUCLEOTIDE SEQUENCE</scope>
</reference>
<gene>
    <name evidence="1" type="ORF">TNCT_399261</name>
</gene>
<protein>
    <submittedName>
        <fullName evidence="1">Uncharacterized protein</fullName>
    </submittedName>
</protein>
<evidence type="ECO:0000313" key="2">
    <source>
        <dbReference type="Proteomes" id="UP000887116"/>
    </source>
</evidence>
<proteinExistence type="predicted"/>
<name>A0A8X6H0M4_TRICU</name>
<keyword evidence="2" id="KW-1185">Reference proteome</keyword>
<organism evidence="1 2">
    <name type="scientific">Trichonephila clavata</name>
    <name type="common">Joro spider</name>
    <name type="synonym">Nephila clavata</name>
    <dbReference type="NCBI Taxonomy" id="2740835"/>
    <lineage>
        <taxon>Eukaryota</taxon>
        <taxon>Metazoa</taxon>
        <taxon>Ecdysozoa</taxon>
        <taxon>Arthropoda</taxon>
        <taxon>Chelicerata</taxon>
        <taxon>Arachnida</taxon>
        <taxon>Araneae</taxon>
        <taxon>Araneomorphae</taxon>
        <taxon>Entelegynae</taxon>
        <taxon>Araneoidea</taxon>
        <taxon>Nephilidae</taxon>
        <taxon>Trichonephila</taxon>
    </lineage>
</organism>
<comment type="caution">
    <text evidence="1">The sequence shown here is derived from an EMBL/GenBank/DDBJ whole genome shotgun (WGS) entry which is preliminary data.</text>
</comment>
<evidence type="ECO:0000313" key="1">
    <source>
        <dbReference type="EMBL" id="GFR12875.1"/>
    </source>
</evidence>